<name>A0AAJ1PSD3_9MOLU</name>
<dbReference type="NCBIfam" id="NF045833">
    <property type="entry name" value="P80_membrane"/>
    <property type="match status" value="1"/>
</dbReference>
<evidence type="ECO:0000256" key="1">
    <source>
        <dbReference type="SAM" id="Phobius"/>
    </source>
</evidence>
<reference evidence="2" key="1">
    <citation type="submission" date="2023-05" db="EMBL/GenBank/DDBJ databases">
        <title>Mycoplasma phocimorsus sp. nov., isolated from Scandinavian patients with seal finger or septic arthritis after contact with seals.</title>
        <authorList>
            <person name="Skafte-Holm A."/>
            <person name="Pedersen T.R."/>
            <person name="Froelund M."/>
            <person name="Stegger M."/>
            <person name="Qvortrup K."/>
            <person name="Michaels D.L."/>
            <person name="Brown D.R."/>
            <person name="Jensen J.S."/>
        </authorList>
    </citation>
    <scope>NUCLEOTIDE SEQUENCE</scope>
    <source>
        <strain evidence="2">M5725</strain>
    </source>
</reference>
<keyword evidence="1" id="KW-0472">Membrane</keyword>
<keyword evidence="1" id="KW-0812">Transmembrane</keyword>
<protein>
    <recommendedName>
        <fullName evidence="4">Membrane protein P80</fullName>
    </recommendedName>
</protein>
<keyword evidence="3" id="KW-1185">Reference proteome</keyword>
<sequence length="745" mass="86884">MAKKEKKETFFEKLARKNTQEEKITLKSKKTRIATYTILGFLGAATVIGIGVPLTINEVKINNINEFNNKSNIFKFISKDGSTKEINYGQIQNYIATTDKETQDKLLNDFSNEIIKKLYEEEYQDSLKFEYILNNSLLEGEDKFTNIALKSFDDLKKEELNKIKDQEKFYKKNYREKWESEFISYLSTNYAEAKTSEEAATYSTIKNIKKDALRRYVQADESMFSYKDWNRKARRNIFELEVKNNEVIENKDKGIAYKKDSYVFRDKLLVQVDIKNPNIEKQNFIIDSDSSLENKKTIALLNNSFSLDKSKRSFLPIIEEFAKSQNKYSVTKAQLPIQIDYKDLDRGAWKITKEGLINLFSKTISKQLNNEYEFLDENEQKDFYSHDNFNVFMRFFADNKANDSKQGKLKNGFLNIYMDAITSNGLGGFSQGINPIQSFENFATEKAAEEILTLFSNSSLNFNNQTFASWNSNDNLLYKAFSEFKKILISDLSTKDSKLNWLWKLSNFGNPQTVEQVIRYNEMIKDYFNSFSDDAIKEIFGRKIKNIFYSEDGANALLSYKYKNGDSIVNVVPTEKSLLLISYEKEIATKEEIFNKIISDAQNTFNGKSEKYKYLEAITKFNTEHKIQEQMLKNITKEEFNINKDLITLSKKYKQEIVNSLLKNQETVIDIFVKENNKKSIENQLKIFNDVDKFIKDRINSNQFVKNIQRKDGKIILVDNQKKVIAEDAVEQIRTLIEKEIKGGE</sequence>
<dbReference type="Proteomes" id="UP001224428">
    <property type="component" value="Unassembled WGS sequence"/>
</dbReference>
<dbReference type="RefSeq" id="WP_283827349.1">
    <property type="nucleotide sequence ID" value="NZ_JASDDP010000023.1"/>
</dbReference>
<evidence type="ECO:0008006" key="4">
    <source>
        <dbReference type="Google" id="ProtNLM"/>
    </source>
</evidence>
<comment type="caution">
    <text evidence="2">The sequence shown here is derived from an EMBL/GenBank/DDBJ whole genome shotgun (WGS) entry which is preliminary data.</text>
</comment>
<keyword evidence="1" id="KW-1133">Transmembrane helix</keyword>
<proteinExistence type="predicted"/>
<dbReference type="EMBL" id="JASDDP010000023">
    <property type="protein sequence ID" value="MDJ1645946.1"/>
    <property type="molecule type" value="Genomic_DNA"/>
</dbReference>
<organism evidence="2 3">
    <name type="scientific">Mycoplasma phocimorsus</name>
    <dbReference type="NCBI Taxonomy" id="3045839"/>
    <lineage>
        <taxon>Bacteria</taxon>
        <taxon>Bacillati</taxon>
        <taxon>Mycoplasmatota</taxon>
        <taxon>Mollicutes</taxon>
        <taxon>Mycoplasmataceae</taxon>
        <taxon>Mycoplasma</taxon>
    </lineage>
</organism>
<evidence type="ECO:0000313" key="3">
    <source>
        <dbReference type="Proteomes" id="UP001224428"/>
    </source>
</evidence>
<gene>
    <name evidence="2" type="ORF">QLQ80_02535</name>
</gene>
<dbReference type="AlphaFoldDB" id="A0AAJ1PSD3"/>
<feature type="transmembrane region" description="Helical" evidence="1">
    <location>
        <begin position="33"/>
        <end position="56"/>
    </location>
</feature>
<accession>A0AAJ1PSD3</accession>
<evidence type="ECO:0000313" key="2">
    <source>
        <dbReference type="EMBL" id="MDJ1645946.1"/>
    </source>
</evidence>